<comment type="caution">
    <text evidence="1">The sequence shown here is derived from an EMBL/GenBank/DDBJ whole genome shotgun (WGS) entry which is preliminary data.</text>
</comment>
<protein>
    <submittedName>
        <fullName evidence="1">Uncharacterized protein</fullName>
    </submittedName>
</protein>
<accession>A0ABQ1LD32</accession>
<dbReference type="Proteomes" id="UP000645462">
    <property type="component" value="Unassembled WGS sequence"/>
</dbReference>
<name>A0ABQ1LD32_9RHOB</name>
<proteinExistence type="predicted"/>
<organism evidence="1 2">
    <name type="scientific">Marivita lacus</name>
    <dbReference type="NCBI Taxonomy" id="1323742"/>
    <lineage>
        <taxon>Bacteria</taxon>
        <taxon>Pseudomonadati</taxon>
        <taxon>Pseudomonadota</taxon>
        <taxon>Alphaproteobacteria</taxon>
        <taxon>Rhodobacterales</taxon>
        <taxon>Roseobacteraceae</taxon>
        <taxon>Marivita</taxon>
    </lineage>
</organism>
<reference evidence="2" key="1">
    <citation type="journal article" date="2019" name="Int. J. Syst. Evol. Microbiol.">
        <title>The Global Catalogue of Microorganisms (GCM) 10K type strain sequencing project: providing services to taxonomists for standard genome sequencing and annotation.</title>
        <authorList>
            <consortium name="The Broad Institute Genomics Platform"/>
            <consortium name="The Broad Institute Genome Sequencing Center for Infectious Disease"/>
            <person name="Wu L."/>
            <person name="Ma J."/>
        </authorList>
    </citation>
    <scope>NUCLEOTIDE SEQUENCE [LARGE SCALE GENOMIC DNA]</scope>
    <source>
        <strain evidence="2">CGMCC 1.12478</strain>
    </source>
</reference>
<dbReference type="RefSeq" id="WP_188484257.1">
    <property type="nucleotide sequence ID" value="NZ_BMFC01000023.1"/>
</dbReference>
<evidence type="ECO:0000313" key="1">
    <source>
        <dbReference type="EMBL" id="GGC22638.1"/>
    </source>
</evidence>
<evidence type="ECO:0000313" key="2">
    <source>
        <dbReference type="Proteomes" id="UP000645462"/>
    </source>
</evidence>
<gene>
    <name evidence="1" type="ORF">GCM10011363_43980</name>
</gene>
<sequence>MAFDFRLYMAKQAIIGPVETSMKHKTFKDFPAFPVLYPQYVFENRVRKDMEQEKAKPRLDMDYVRALVILIAGVLVLISI</sequence>
<keyword evidence="2" id="KW-1185">Reference proteome</keyword>
<dbReference type="EMBL" id="BMFC01000023">
    <property type="protein sequence ID" value="GGC22638.1"/>
    <property type="molecule type" value="Genomic_DNA"/>
</dbReference>